<keyword evidence="7" id="KW-1185">Reference proteome</keyword>
<name>A0A194VPX3_CYTMA</name>
<protein>
    <recommendedName>
        <fullName evidence="3">Ribosome biogenesis protein SLX9</fullName>
    </recommendedName>
</protein>
<sequence>MAPTAPNKRKSLRLKATERLANPLAPRKTHRPEAAVSDAFIQSKRDKQLIKHSSFVSKIGKAPSASARKNQKRRERKKLQTNLESLADALPELTAEEISRGEAENAGKIRHRSLRSKPGALRRKERVVRGEMERFGMSLAQLSSVKEVPVPAAGGERMMEDGGADENKAPGQGTANRFAALRGFISATMDQNPAFAAQHRAIGGNGAKGA</sequence>
<feature type="region of interest" description="Disordered" evidence="5">
    <location>
        <begin position="1"/>
        <end position="76"/>
    </location>
</feature>
<comment type="subcellular location">
    <subcellularLocation>
        <location evidence="1">Nucleus</location>
        <location evidence="1">Nucleolus</location>
    </subcellularLocation>
</comment>
<comment type="similarity">
    <text evidence="2">Belongs to the SLX9 family.</text>
</comment>
<accession>A0A194VPX3</accession>
<dbReference type="EMBL" id="CM003099">
    <property type="protein sequence ID" value="KUI66229.1"/>
    <property type="molecule type" value="Genomic_DNA"/>
</dbReference>
<reference evidence="6" key="1">
    <citation type="submission" date="2014-12" db="EMBL/GenBank/DDBJ databases">
        <title>Genome Sequence of Valsa Canker Pathogens Uncovers a Specific Adaption of Colonization on Woody Bark.</title>
        <authorList>
            <person name="Yin Z."/>
            <person name="Liu H."/>
            <person name="Gao X."/>
            <person name="Li Z."/>
            <person name="Song N."/>
            <person name="Ke X."/>
            <person name="Dai Q."/>
            <person name="Wu Y."/>
            <person name="Sun Y."/>
            <person name="Xu J.-R."/>
            <person name="Kang Z.K."/>
            <person name="Wang L."/>
            <person name="Huang L."/>
        </authorList>
    </citation>
    <scope>NUCLEOTIDE SEQUENCE [LARGE SCALE GENOMIC DNA]</scope>
    <source>
        <strain evidence="6">03-8</strain>
    </source>
</reference>
<evidence type="ECO:0000313" key="7">
    <source>
        <dbReference type="Proteomes" id="UP000078559"/>
    </source>
</evidence>
<keyword evidence="4" id="KW-0539">Nucleus</keyword>
<gene>
    <name evidence="6" type="ORF">VM1G_02228</name>
</gene>
<dbReference type="InterPro" id="IPR028160">
    <property type="entry name" value="Slx9-like"/>
</dbReference>
<dbReference type="GO" id="GO:0000462">
    <property type="term" value="P:maturation of SSU-rRNA from tricistronic rRNA transcript (SSU-rRNA, 5.8S rRNA, LSU-rRNA)"/>
    <property type="evidence" value="ECO:0007669"/>
    <property type="project" value="InterPro"/>
</dbReference>
<evidence type="ECO:0000313" key="6">
    <source>
        <dbReference type="EMBL" id="KUI66229.1"/>
    </source>
</evidence>
<dbReference type="Proteomes" id="UP000078559">
    <property type="component" value="Chromosome 2"/>
</dbReference>
<proteinExistence type="inferred from homology"/>
<dbReference type="OrthoDB" id="5429132at2759"/>
<evidence type="ECO:0000256" key="5">
    <source>
        <dbReference type="SAM" id="MobiDB-lite"/>
    </source>
</evidence>
<dbReference type="GO" id="GO:0030688">
    <property type="term" value="C:preribosome, small subunit precursor"/>
    <property type="evidence" value="ECO:0007669"/>
    <property type="project" value="InterPro"/>
</dbReference>
<organism evidence="6 7">
    <name type="scientific">Cytospora mali</name>
    <name type="common">Apple Valsa canker fungus</name>
    <name type="synonym">Valsa mali</name>
    <dbReference type="NCBI Taxonomy" id="578113"/>
    <lineage>
        <taxon>Eukaryota</taxon>
        <taxon>Fungi</taxon>
        <taxon>Dikarya</taxon>
        <taxon>Ascomycota</taxon>
        <taxon>Pezizomycotina</taxon>
        <taxon>Sordariomycetes</taxon>
        <taxon>Sordariomycetidae</taxon>
        <taxon>Diaporthales</taxon>
        <taxon>Cytosporaceae</taxon>
        <taxon>Cytospora</taxon>
    </lineage>
</organism>
<dbReference type="Pfam" id="PF15341">
    <property type="entry name" value="SLX9"/>
    <property type="match status" value="1"/>
</dbReference>
<evidence type="ECO:0000256" key="1">
    <source>
        <dbReference type="ARBA" id="ARBA00004604"/>
    </source>
</evidence>
<dbReference type="AlphaFoldDB" id="A0A194VPX3"/>
<dbReference type="GO" id="GO:0005730">
    <property type="term" value="C:nucleolus"/>
    <property type="evidence" value="ECO:0007669"/>
    <property type="project" value="UniProtKB-SubCell"/>
</dbReference>
<evidence type="ECO:0000256" key="4">
    <source>
        <dbReference type="ARBA" id="ARBA00023242"/>
    </source>
</evidence>
<dbReference type="GO" id="GO:0030686">
    <property type="term" value="C:90S preribosome"/>
    <property type="evidence" value="ECO:0007669"/>
    <property type="project" value="InterPro"/>
</dbReference>
<evidence type="ECO:0000256" key="3">
    <source>
        <dbReference type="ARBA" id="ARBA00021321"/>
    </source>
</evidence>
<evidence type="ECO:0000256" key="2">
    <source>
        <dbReference type="ARBA" id="ARBA00011022"/>
    </source>
</evidence>